<organism evidence="1 2">
    <name type="scientific">Paramecium octaurelia</name>
    <dbReference type="NCBI Taxonomy" id="43137"/>
    <lineage>
        <taxon>Eukaryota</taxon>
        <taxon>Sar</taxon>
        <taxon>Alveolata</taxon>
        <taxon>Ciliophora</taxon>
        <taxon>Intramacronucleata</taxon>
        <taxon>Oligohymenophorea</taxon>
        <taxon>Peniculida</taxon>
        <taxon>Parameciidae</taxon>
        <taxon>Paramecium</taxon>
    </lineage>
</organism>
<proteinExistence type="predicted"/>
<evidence type="ECO:0000313" key="1">
    <source>
        <dbReference type="EMBL" id="CAD8177781.1"/>
    </source>
</evidence>
<reference evidence="1" key="1">
    <citation type="submission" date="2021-01" db="EMBL/GenBank/DDBJ databases">
        <authorList>
            <consortium name="Genoscope - CEA"/>
            <person name="William W."/>
        </authorList>
    </citation>
    <scope>NUCLEOTIDE SEQUENCE</scope>
</reference>
<dbReference type="Proteomes" id="UP000683925">
    <property type="component" value="Unassembled WGS sequence"/>
</dbReference>
<comment type="caution">
    <text evidence="1">The sequence shown here is derived from an EMBL/GenBank/DDBJ whole genome shotgun (WGS) entry which is preliminary data.</text>
</comment>
<evidence type="ECO:0000313" key="2">
    <source>
        <dbReference type="Proteomes" id="UP000683925"/>
    </source>
</evidence>
<protein>
    <submittedName>
        <fullName evidence="1">Uncharacterized protein</fullName>
    </submittedName>
</protein>
<sequence length="107" mass="13004">MKILQLNQNDINNFVKLIIQVWQQSHFIFFHKKTFLETCQCFGNQQIILINNIDRKRVIITQKFTFQKKLFKKNNRSNEGLHILIFIFLLKTYNRFMIQTILLRGQT</sequence>
<gene>
    <name evidence="1" type="ORF">POCTA_138.1.T0690232</name>
</gene>
<name>A0A8S1VMA8_PAROT</name>
<dbReference type="AlphaFoldDB" id="A0A8S1VMA8"/>
<accession>A0A8S1VMA8</accession>
<keyword evidence="2" id="KW-1185">Reference proteome</keyword>
<dbReference type="EMBL" id="CAJJDP010000068">
    <property type="protein sequence ID" value="CAD8177781.1"/>
    <property type="molecule type" value="Genomic_DNA"/>
</dbReference>